<organism evidence="3">
    <name type="scientific">Brassica napus</name>
    <name type="common">Rape</name>
    <dbReference type="NCBI Taxonomy" id="3708"/>
    <lineage>
        <taxon>Eukaryota</taxon>
        <taxon>Viridiplantae</taxon>
        <taxon>Streptophyta</taxon>
        <taxon>Embryophyta</taxon>
        <taxon>Tracheophyta</taxon>
        <taxon>Spermatophyta</taxon>
        <taxon>Magnoliopsida</taxon>
        <taxon>eudicotyledons</taxon>
        <taxon>Gunneridae</taxon>
        <taxon>Pentapetalae</taxon>
        <taxon>rosids</taxon>
        <taxon>malvids</taxon>
        <taxon>Brassicales</taxon>
        <taxon>Brassicaceae</taxon>
        <taxon>Brassiceae</taxon>
        <taxon>Brassica</taxon>
    </lineage>
</organism>
<dbReference type="AlphaFoldDB" id="A0A816T0F6"/>
<feature type="chain" id="PRO_5032656179" evidence="2">
    <location>
        <begin position="28"/>
        <end position="73"/>
    </location>
</feature>
<accession>A0A816T0F6</accession>
<name>A0A816T0F6_BRANA</name>
<evidence type="ECO:0000256" key="2">
    <source>
        <dbReference type="SAM" id="SignalP"/>
    </source>
</evidence>
<reference evidence="3" key="1">
    <citation type="submission" date="2021-01" db="EMBL/GenBank/DDBJ databases">
        <authorList>
            <consortium name="Genoscope - CEA"/>
            <person name="William W."/>
        </authorList>
    </citation>
    <scope>NUCLEOTIDE SEQUENCE</scope>
</reference>
<sequence length="73" mass="8070">MMNTKNIAMFMMMMLVITGTENILVQANRPLFETSSGRRHVASTPTPPAQYKSPFSPQDLSAETIGAENMKHA</sequence>
<gene>
    <name evidence="3" type="ORF">DARMORV10_A06P46150.1</name>
</gene>
<dbReference type="Proteomes" id="UP001295469">
    <property type="component" value="Chromosome A06"/>
</dbReference>
<evidence type="ECO:0000313" key="3">
    <source>
        <dbReference type="EMBL" id="CAF2091236.1"/>
    </source>
</evidence>
<dbReference type="EMBL" id="HG994360">
    <property type="protein sequence ID" value="CAF2091236.1"/>
    <property type="molecule type" value="Genomic_DNA"/>
</dbReference>
<feature type="region of interest" description="Disordered" evidence="1">
    <location>
        <begin position="34"/>
        <end position="73"/>
    </location>
</feature>
<proteinExistence type="predicted"/>
<protein>
    <submittedName>
        <fullName evidence="3">(rape) hypothetical protein</fullName>
    </submittedName>
</protein>
<feature type="signal peptide" evidence="2">
    <location>
        <begin position="1"/>
        <end position="27"/>
    </location>
</feature>
<evidence type="ECO:0000256" key="1">
    <source>
        <dbReference type="SAM" id="MobiDB-lite"/>
    </source>
</evidence>
<keyword evidence="2" id="KW-0732">Signal</keyword>